<dbReference type="PIRSF" id="PIRSF003085">
    <property type="entry name" value="CMAS"/>
    <property type="match status" value="1"/>
</dbReference>
<dbReference type="InterPro" id="IPR050723">
    <property type="entry name" value="CFA/CMAS"/>
</dbReference>
<evidence type="ECO:0000313" key="9">
    <source>
        <dbReference type="Proteomes" id="UP000179627"/>
    </source>
</evidence>
<dbReference type="AlphaFoldDB" id="A0A1S1RLJ7"/>
<feature type="domain" description="Polyketide synthase-like methyltransferase" evidence="7">
    <location>
        <begin position="133"/>
        <end position="392"/>
    </location>
</feature>
<dbReference type="CDD" id="cd02440">
    <property type="entry name" value="AdoMet_MTases"/>
    <property type="match status" value="1"/>
</dbReference>
<dbReference type="GO" id="GO:0008168">
    <property type="term" value="F:methyltransferase activity"/>
    <property type="evidence" value="ECO:0007669"/>
    <property type="project" value="UniProtKB-KW"/>
</dbReference>
<name>A0A1S1RLJ7_9ACTN</name>
<reference evidence="9" key="1">
    <citation type="submission" date="2016-07" db="EMBL/GenBank/DDBJ databases">
        <title>Sequence Frankia sp. strain CcI1.17.</title>
        <authorList>
            <person name="Ghodhbane-Gtari F."/>
            <person name="Swanson E."/>
            <person name="Gueddou A."/>
            <person name="Morris K."/>
            <person name="Hezbri K."/>
            <person name="Ktari A."/>
            <person name="Nouioui I."/>
            <person name="Abebe-Akele F."/>
            <person name="Simpson S."/>
            <person name="Thomas K."/>
            <person name="Gtari M."/>
            <person name="Tisa L.S."/>
            <person name="Hurst S."/>
        </authorList>
    </citation>
    <scope>NUCLEOTIDE SEQUENCE [LARGE SCALE GENOMIC DNA]</scope>
    <source>
        <strain evidence="9">Cc1.17</strain>
    </source>
</reference>
<keyword evidence="9" id="KW-1185">Reference proteome</keyword>
<dbReference type="PANTHER" id="PTHR43667:SF1">
    <property type="entry name" value="CYCLOPROPANE-FATTY-ACYL-PHOSPHOLIPID SYNTHASE"/>
    <property type="match status" value="1"/>
</dbReference>
<keyword evidence="4" id="KW-0949">S-adenosyl-L-methionine</keyword>
<dbReference type="InterPro" id="IPR020803">
    <property type="entry name" value="MeTfrase_dom"/>
</dbReference>
<dbReference type="Gene3D" id="3.40.50.150">
    <property type="entry name" value="Vaccinia Virus protein VP39"/>
    <property type="match status" value="1"/>
</dbReference>
<dbReference type="SUPFAM" id="SSF53335">
    <property type="entry name" value="S-adenosyl-L-methionine-dependent methyltransferases"/>
    <property type="match status" value="1"/>
</dbReference>
<comment type="caution">
    <text evidence="8">The sequence shown here is derived from an EMBL/GenBank/DDBJ whole genome shotgun (WGS) entry which is preliminary data.</text>
</comment>
<evidence type="ECO:0000256" key="3">
    <source>
        <dbReference type="ARBA" id="ARBA00022679"/>
    </source>
</evidence>
<proteinExistence type="inferred from homology"/>
<evidence type="ECO:0000256" key="2">
    <source>
        <dbReference type="ARBA" id="ARBA00022603"/>
    </source>
</evidence>
<dbReference type="PANTHER" id="PTHR43667">
    <property type="entry name" value="CYCLOPROPANE-FATTY-ACYL-PHOSPHOLIPID SYNTHASE"/>
    <property type="match status" value="1"/>
</dbReference>
<feature type="region of interest" description="Disordered" evidence="6">
    <location>
        <begin position="95"/>
        <end position="115"/>
    </location>
</feature>
<sequence length="415" mass="45387">MLLDVFGRSPAVRVELWDGYALGPRTGTRVLVRNPHALRRALSHPGELGFARAFVAGDLEIDGDIFEALALRAQIARLRPSAAVLRAALALARQFGPRPPQPPPEEARLRGRAHSRSRDADAISHHYDVSNDFYRLVLGPAMTYSCAVWGSPSTGLAAAQEAKHELICRKLGLRAGERLLDVGCGWGSMLLHAARRHGVTGVGITISAEQATEARRRVTEAGLDDRIEIRLQDYREIADGSFDAISSVGMVEHVGRAKLPVYFRSLFDLLRPGGRLLNHGISFPGDPASAARSQPRIGPIPLPKDADFLHRYVFPDGELHEIGALVTLMQGGGFEVRHVENLREHYALTLRAWVGNLEKRWDEAVALVGPGRARVWRLYMAGSALSFEAGLSQIHQVLGVRPAAGASHQPLRPSY</sequence>
<evidence type="ECO:0000256" key="1">
    <source>
        <dbReference type="ARBA" id="ARBA00010815"/>
    </source>
</evidence>
<accession>A0A1S1RLJ7</accession>
<organism evidence="8 9">
    <name type="scientific">Parafrankia colletiae</name>
    <dbReference type="NCBI Taxonomy" id="573497"/>
    <lineage>
        <taxon>Bacteria</taxon>
        <taxon>Bacillati</taxon>
        <taxon>Actinomycetota</taxon>
        <taxon>Actinomycetes</taxon>
        <taxon>Frankiales</taxon>
        <taxon>Frankiaceae</taxon>
        <taxon>Parafrankia</taxon>
    </lineage>
</organism>
<keyword evidence="3" id="KW-0808">Transferase</keyword>
<gene>
    <name evidence="8" type="ORF">CC117_00005</name>
</gene>
<dbReference type="SMART" id="SM00828">
    <property type="entry name" value="PKS_MT"/>
    <property type="match status" value="1"/>
</dbReference>
<evidence type="ECO:0000256" key="6">
    <source>
        <dbReference type="SAM" id="MobiDB-lite"/>
    </source>
</evidence>
<dbReference type="EMBL" id="MBLM01000001">
    <property type="protein sequence ID" value="OHV46681.1"/>
    <property type="molecule type" value="Genomic_DNA"/>
</dbReference>
<dbReference type="InterPro" id="IPR003333">
    <property type="entry name" value="CMAS"/>
</dbReference>
<evidence type="ECO:0000256" key="5">
    <source>
        <dbReference type="ARBA" id="ARBA00023098"/>
    </source>
</evidence>
<keyword evidence="5" id="KW-0443">Lipid metabolism</keyword>
<dbReference type="Pfam" id="PF02353">
    <property type="entry name" value="CMAS"/>
    <property type="match status" value="1"/>
</dbReference>
<dbReference type="GO" id="GO:0032259">
    <property type="term" value="P:methylation"/>
    <property type="evidence" value="ECO:0007669"/>
    <property type="project" value="UniProtKB-KW"/>
</dbReference>
<dbReference type="Proteomes" id="UP000179627">
    <property type="component" value="Unassembled WGS sequence"/>
</dbReference>
<evidence type="ECO:0000259" key="7">
    <source>
        <dbReference type="SMART" id="SM00828"/>
    </source>
</evidence>
<evidence type="ECO:0000256" key="4">
    <source>
        <dbReference type="ARBA" id="ARBA00022691"/>
    </source>
</evidence>
<evidence type="ECO:0000313" key="8">
    <source>
        <dbReference type="EMBL" id="OHV46681.1"/>
    </source>
</evidence>
<protein>
    <submittedName>
        <fullName evidence="8">Cyclopropane-fatty-acyl-phospholipid synthase</fullName>
    </submittedName>
</protein>
<comment type="similarity">
    <text evidence="1">Belongs to the CFA/CMAS family.</text>
</comment>
<dbReference type="InterPro" id="IPR029063">
    <property type="entry name" value="SAM-dependent_MTases_sf"/>
</dbReference>
<dbReference type="GO" id="GO:0008610">
    <property type="term" value="P:lipid biosynthetic process"/>
    <property type="evidence" value="ECO:0007669"/>
    <property type="project" value="InterPro"/>
</dbReference>
<keyword evidence="2" id="KW-0489">Methyltransferase</keyword>